<dbReference type="GO" id="GO:0004519">
    <property type="term" value="F:endonuclease activity"/>
    <property type="evidence" value="ECO:0007669"/>
    <property type="project" value="UniProtKB-KW"/>
</dbReference>
<name>A0ABW5GBA6_9PSEU</name>
<dbReference type="InterPro" id="IPR008538">
    <property type="entry name" value="Uma2"/>
</dbReference>
<dbReference type="InterPro" id="IPR012296">
    <property type="entry name" value="Nuclease_put_TT1808"/>
</dbReference>
<reference evidence="3" key="1">
    <citation type="journal article" date="2019" name="Int. J. Syst. Evol. Microbiol.">
        <title>The Global Catalogue of Microorganisms (GCM) 10K type strain sequencing project: providing services to taxonomists for standard genome sequencing and annotation.</title>
        <authorList>
            <consortium name="The Broad Institute Genomics Platform"/>
            <consortium name="The Broad Institute Genome Sequencing Center for Infectious Disease"/>
            <person name="Wu L."/>
            <person name="Ma J."/>
        </authorList>
    </citation>
    <scope>NUCLEOTIDE SEQUENCE [LARGE SCALE GENOMIC DNA]</scope>
    <source>
        <strain evidence="3">CGMCC 4.7643</strain>
    </source>
</reference>
<sequence>MTAVPVPPAELLSIEDYVALGEIEHGRYELMEGRLLVSPSPAPTHMIAVYELCARVKEQLPRSLRVVPDVDLDLEFARPGEPGWSRRPDLLVVTEDGLARANREDGLLRASEVVVVAEVVSPGSERTDFVTKRAEYAAAGIPQYWIADLRSPVSLMPCRLDGDSGGYQDPGGHTGPFTTMVADHQGNRFPVRLDPRDLLD</sequence>
<dbReference type="Pfam" id="PF05685">
    <property type="entry name" value="Uma2"/>
    <property type="match status" value="1"/>
</dbReference>
<keyword evidence="2" id="KW-0255">Endonuclease</keyword>
<feature type="domain" description="Putative restriction endonuclease" evidence="1">
    <location>
        <begin position="15"/>
        <end position="169"/>
    </location>
</feature>
<dbReference type="InterPro" id="IPR011335">
    <property type="entry name" value="Restrct_endonuc-II-like"/>
</dbReference>
<dbReference type="SUPFAM" id="SSF52980">
    <property type="entry name" value="Restriction endonuclease-like"/>
    <property type="match status" value="1"/>
</dbReference>
<keyword evidence="3" id="KW-1185">Reference proteome</keyword>
<evidence type="ECO:0000259" key="1">
    <source>
        <dbReference type="Pfam" id="PF05685"/>
    </source>
</evidence>
<dbReference type="PANTHER" id="PTHR35400:SF3">
    <property type="entry name" value="SLL1072 PROTEIN"/>
    <property type="match status" value="1"/>
</dbReference>
<dbReference type="EMBL" id="JBHUKU010000003">
    <property type="protein sequence ID" value="MFD2458342.1"/>
    <property type="molecule type" value="Genomic_DNA"/>
</dbReference>
<protein>
    <submittedName>
        <fullName evidence="2">Uma2 family endonuclease</fullName>
    </submittedName>
</protein>
<organism evidence="2 3">
    <name type="scientific">Amycolatopsis samaneae</name>
    <dbReference type="NCBI Taxonomy" id="664691"/>
    <lineage>
        <taxon>Bacteria</taxon>
        <taxon>Bacillati</taxon>
        <taxon>Actinomycetota</taxon>
        <taxon>Actinomycetes</taxon>
        <taxon>Pseudonocardiales</taxon>
        <taxon>Pseudonocardiaceae</taxon>
        <taxon>Amycolatopsis</taxon>
    </lineage>
</organism>
<dbReference type="Proteomes" id="UP001597419">
    <property type="component" value="Unassembled WGS sequence"/>
</dbReference>
<comment type="caution">
    <text evidence="2">The sequence shown here is derived from an EMBL/GenBank/DDBJ whole genome shotgun (WGS) entry which is preliminary data.</text>
</comment>
<keyword evidence="2" id="KW-0378">Hydrolase</keyword>
<keyword evidence="2" id="KW-0540">Nuclease</keyword>
<dbReference type="RefSeq" id="WP_345394883.1">
    <property type="nucleotide sequence ID" value="NZ_BAABHG010000007.1"/>
</dbReference>
<dbReference type="PANTHER" id="PTHR35400">
    <property type="entry name" value="SLR1083 PROTEIN"/>
    <property type="match status" value="1"/>
</dbReference>
<accession>A0ABW5GBA6</accession>
<dbReference type="Gene3D" id="3.90.1570.10">
    <property type="entry name" value="tt1808, chain A"/>
    <property type="match status" value="1"/>
</dbReference>
<evidence type="ECO:0000313" key="2">
    <source>
        <dbReference type="EMBL" id="MFD2458342.1"/>
    </source>
</evidence>
<evidence type="ECO:0000313" key="3">
    <source>
        <dbReference type="Proteomes" id="UP001597419"/>
    </source>
</evidence>
<dbReference type="CDD" id="cd06260">
    <property type="entry name" value="DUF820-like"/>
    <property type="match status" value="1"/>
</dbReference>
<gene>
    <name evidence="2" type="ORF">ACFSYJ_07025</name>
</gene>
<proteinExistence type="predicted"/>